<feature type="domain" description="AAA+ ATPase" evidence="1">
    <location>
        <begin position="45"/>
        <end position="192"/>
    </location>
</feature>
<dbReference type="RefSeq" id="WP_377162479.1">
    <property type="nucleotide sequence ID" value="NZ_JBHSMQ010000001.1"/>
</dbReference>
<dbReference type="InterPro" id="IPR052026">
    <property type="entry name" value="ExeA_AAA_ATPase_DNA-bind"/>
</dbReference>
<dbReference type="Gene3D" id="3.40.50.300">
    <property type="entry name" value="P-loop containing nucleotide triphosphate hydrolases"/>
    <property type="match status" value="1"/>
</dbReference>
<dbReference type="SUPFAM" id="SSF52540">
    <property type="entry name" value="P-loop containing nucleoside triphosphate hydrolases"/>
    <property type="match status" value="1"/>
</dbReference>
<gene>
    <name evidence="2" type="ORF">ACFQDI_01025</name>
</gene>
<sequence length="286" mass="32155">MSDFLHHWQLNTKPFEATWDTRFYYHSPQHQEALDRLIYLASERTMNLGMLTGDIGCGKTITTAVLAQRLDPCEFVVARCENSGFGFDELLRSMIAQLDPDAGSVPEGKFNRCEHLKRLCENAADRGRHVIVLLDEAQDMPEDTLRQIGWLTNFNGDGRPLLTLLLIGQPPLRRLINSNQAIQQRIGLRFHLTPLAESATASYVEHRLKAAGHSDGGLFDTESLLHLHHFSRGIPREVNRTAKLCMEHAWAAGSDRITPQILHDVACDLYRQDQLLGMSTAISCAS</sequence>
<dbReference type="PANTHER" id="PTHR35894:SF1">
    <property type="entry name" value="PHOSPHORIBULOKINASE _ URIDINE KINASE FAMILY"/>
    <property type="match status" value="1"/>
</dbReference>
<dbReference type="InterPro" id="IPR027417">
    <property type="entry name" value="P-loop_NTPase"/>
</dbReference>
<keyword evidence="3" id="KW-1185">Reference proteome</keyword>
<protein>
    <submittedName>
        <fullName evidence="2">ExeA family protein</fullName>
    </submittedName>
</protein>
<accession>A0ABW0KIV3</accession>
<dbReference type="Pfam" id="PF13401">
    <property type="entry name" value="AAA_22"/>
    <property type="match status" value="1"/>
</dbReference>
<dbReference type="EMBL" id="JBHSMQ010000001">
    <property type="protein sequence ID" value="MFC5453420.1"/>
    <property type="molecule type" value="Genomic_DNA"/>
</dbReference>
<dbReference type="InterPro" id="IPR049945">
    <property type="entry name" value="AAA_22"/>
</dbReference>
<dbReference type="Proteomes" id="UP001596052">
    <property type="component" value="Unassembled WGS sequence"/>
</dbReference>
<dbReference type="InterPro" id="IPR003593">
    <property type="entry name" value="AAA+_ATPase"/>
</dbReference>
<dbReference type="SMART" id="SM00382">
    <property type="entry name" value="AAA"/>
    <property type="match status" value="1"/>
</dbReference>
<reference evidence="3" key="1">
    <citation type="journal article" date="2019" name="Int. J. Syst. Evol. Microbiol.">
        <title>The Global Catalogue of Microorganisms (GCM) 10K type strain sequencing project: providing services to taxonomists for standard genome sequencing and annotation.</title>
        <authorList>
            <consortium name="The Broad Institute Genomics Platform"/>
            <consortium name="The Broad Institute Genome Sequencing Center for Infectious Disease"/>
            <person name="Wu L."/>
            <person name="Ma J."/>
        </authorList>
    </citation>
    <scope>NUCLEOTIDE SEQUENCE [LARGE SCALE GENOMIC DNA]</scope>
    <source>
        <strain evidence="3">CGMCC 4.1469</strain>
    </source>
</reference>
<proteinExistence type="predicted"/>
<evidence type="ECO:0000259" key="1">
    <source>
        <dbReference type="SMART" id="SM00382"/>
    </source>
</evidence>
<evidence type="ECO:0000313" key="3">
    <source>
        <dbReference type="Proteomes" id="UP001596052"/>
    </source>
</evidence>
<name>A0ABW0KIV3_9BACT</name>
<comment type="caution">
    <text evidence="2">The sequence shown here is derived from an EMBL/GenBank/DDBJ whole genome shotgun (WGS) entry which is preliminary data.</text>
</comment>
<organism evidence="2 3">
    <name type="scientific">Prosthecobacter fluviatilis</name>
    <dbReference type="NCBI Taxonomy" id="445931"/>
    <lineage>
        <taxon>Bacteria</taxon>
        <taxon>Pseudomonadati</taxon>
        <taxon>Verrucomicrobiota</taxon>
        <taxon>Verrucomicrobiia</taxon>
        <taxon>Verrucomicrobiales</taxon>
        <taxon>Verrucomicrobiaceae</taxon>
        <taxon>Prosthecobacter</taxon>
    </lineage>
</organism>
<evidence type="ECO:0000313" key="2">
    <source>
        <dbReference type="EMBL" id="MFC5453420.1"/>
    </source>
</evidence>
<dbReference type="PANTHER" id="PTHR35894">
    <property type="entry name" value="GENERAL SECRETION PATHWAY PROTEIN A-RELATED"/>
    <property type="match status" value="1"/>
</dbReference>